<name>A0A1H7CHY6_9BURK</name>
<keyword evidence="4" id="KW-0804">Transcription</keyword>
<accession>A0A1H7CHY6</accession>
<evidence type="ECO:0000256" key="1">
    <source>
        <dbReference type="ARBA" id="ARBA00009437"/>
    </source>
</evidence>
<evidence type="ECO:0000256" key="4">
    <source>
        <dbReference type="ARBA" id="ARBA00023163"/>
    </source>
</evidence>
<dbReference type="InterPro" id="IPR036388">
    <property type="entry name" value="WH-like_DNA-bd_sf"/>
</dbReference>
<comment type="similarity">
    <text evidence="1">Belongs to the LysR transcriptional regulatory family.</text>
</comment>
<dbReference type="Proteomes" id="UP000198866">
    <property type="component" value="Unassembled WGS sequence"/>
</dbReference>
<proteinExistence type="inferred from homology"/>
<dbReference type="PRINTS" id="PR00039">
    <property type="entry name" value="HTHLYSR"/>
</dbReference>
<evidence type="ECO:0000259" key="5">
    <source>
        <dbReference type="PROSITE" id="PS50931"/>
    </source>
</evidence>
<keyword evidence="7" id="KW-1185">Reference proteome</keyword>
<dbReference type="OrthoDB" id="8523827at2"/>
<evidence type="ECO:0000256" key="2">
    <source>
        <dbReference type="ARBA" id="ARBA00023015"/>
    </source>
</evidence>
<gene>
    <name evidence="6" type="ORF">SAMN05192539_102223</name>
</gene>
<keyword evidence="3 6" id="KW-0238">DNA-binding</keyword>
<dbReference type="GO" id="GO:0003700">
    <property type="term" value="F:DNA-binding transcription factor activity"/>
    <property type="evidence" value="ECO:0007669"/>
    <property type="project" value="InterPro"/>
</dbReference>
<dbReference type="Pfam" id="PF03466">
    <property type="entry name" value="LysR_substrate"/>
    <property type="match status" value="1"/>
</dbReference>
<dbReference type="FunFam" id="1.10.10.10:FF:000001">
    <property type="entry name" value="LysR family transcriptional regulator"/>
    <property type="match status" value="1"/>
</dbReference>
<sequence length="326" mass="36112">MPEIRNLQPFVQAVRCGSFISAATRLQVTPPAISKSIAALERELGVRLFNRTTRKLSLTSEGRQFYQRVAPLLSQLDEAVADVRRSPEHPEGLVKVSVTPTFGRHCLTPVIAEFLQRYPLVEIDISYDEIAPSLVNDGVDISIQHTRGRGTNHVSRPLCDYPIVLVASPGYLERKGVPQSPDELAEHEFVGIRMPFGLAALHLERLPGSTRKRGARKDKTFIHHPRGRLTVAGQPDTSLVAALSGAGITPSSVPVVLPYLRTGTLKIVLPEYRVRGDEADGTGPRIYVHYPHRQYLPAKVRAFVDYLLERFRSADTGKAELDIFSA</sequence>
<dbReference type="Gene3D" id="1.10.10.10">
    <property type="entry name" value="Winged helix-like DNA-binding domain superfamily/Winged helix DNA-binding domain"/>
    <property type="match status" value="1"/>
</dbReference>
<dbReference type="Gene3D" id="3.40.190.290">
    <property type="match status" value="1"/>
</dbReference>
<dbReference type="AlphaFoldDB" id="A0A1H7CHY6"/>
<dbReference type="GO" id="GO:0003677">
    <property type="term" value="F:DNA binding"/>
    <property type="evidence" value="ECO:0007669"/>
    <property type="project" value="UniProtKB-KW"/>
</dbReference>
<dbReference type="EMBL" id="FNYE01000022">
    <property type="protein sequence ID" value="SEJ88864.1"/>
    <property type="molecule type" value="Genomic_DNA"/>
</dbReference>
<feature type="domain" description="HTH lysR-type" evidence="5">
    <location>
        <begin position="2"/>
        <end position="59"/>
    </location>
</feature>
<evidence type="ECO:0000313" key="6">
    <source>
        <dbReference type="EMBL" id="SEJ88864.1"/>
    </source>
</evidence>
<dbReference type="RefSeq" id="WP_090869964.1">
    <property type="nucleotide sequence ID" value="NZ_FNYE01000022.1"/>
</dbReference>
<dbReference type="PANTHER" id="PTHR30537">
    <property type="entry name" value="HTH-TYPE TRANSCRIPTIONAL REGULATOR"/>
    <property type="match status" value="1"/>
</dbReference>
<dbReference type="InterPro" id="IPR000847">
    <property type="entry name" value="LysR_HTH_N"/>
</dbReference>
<dbReference type="CDD" id="cd08422">
    <property type="entry name" value="PBP2_CrgA_like"/>
    <property type="match status" value="1"/>
</dbReference>
<dbReference type="InterPro" id="IPR005119">
    <property type="entry name" value="LysR_subst-bd"/>
</dbReference>
<dbReference type="InterPro" id="IPR058163">
    <property type="entry name" value="LysR-type_TF_proteobact-type"/>
</dbReference>
<keyword evidence="2" id="KW-0805">Transcription regulation</keyword>
<dbReference type="InterPro" id="IPR036390">
    <property type="entry name" value="WH_DNA-bd_sf"/>
</dbReference>
<protein>
    <submittedName>
        <fullName evidence="6">DNA-binding transcriptional regulator, LysR family</fullName>
    </submittedName>
</protein>
<dbReference type="Pfam" id="PF00126">
    <property type="entry name" value="HTH_1"/>
    <property type="match status" value="1"/>
</dbReference>
<reference evidence="7" key="1">
    <citation type="submission" date="2016-10" db="EMBL/GenBank/DDBJ databases">
        <authorList>
            <person name="Varghese N."/>
            <person name="Submissions S."/>
        </authorList>
    </citation>
    <scope>NUCLEOTIDE SEQUENCE [LARGE SCALE GENOMIC DNA]</scope>
    <source>
        <strain evidence="7">LMG 26031</strain>
    </source>
</reference>
<evidence type="ECO:0000313" key="7">
    <source>
        <dbReference type="Proteomes" id="UP000198866"/>
    </source>
</evidence>
<dbReference type="PANTHER" id="PTHR30537:SF5">
    <property type="entry name" value="HTH-TYPE TRANSCRIPTIONAL ACTIVATOR TTDR-RELATED"/>
    <property type="match status" value="1"/>
</dbReference>
<evidence type="ECO:0000256" key="3">
    <source>
        <dbReference type="ARBA" id="ARBA00023125"/>
    </source>
</evidence>
<dbReference type="PROSITE" id="PS50931">
    <property type="entry name" value="HTH_LYSR"/>
    <property type="match status" value="1"/>
</dbReference>
<organism evidence="6 7">
    <name type="scientific">Paraburkholderia diazotrophica</name>
    <dbReference type="NCBI Taxonomy" id="667676"/>
    <lineage>
        <taxon>Bacteria</taxon>
        <taxon>Pseudomonadati</taxon>
        <taxon>Pseudomonadota</taxon>
        <taxon>Betaproteobacteria</taxon>
        <taxon>Burkholderiales</taxon>
        <taxon>Burkholderiaceae</taxon>
        <taxon>Paraburkholderia</taxon>
    </lineage>
</organism>
<dbReference type="SUPFAM" id="SSF46785">
    <property type="entry name" value="Winged helix' DNA-binding domain"/>
    <property type="match status" value="1"/>
</dbReference>
<dbReference type="STRING" id="667676.SAMN05192539_102223"/>
<dbReference type="SUPFAM" id="SSF53850">
    <property type="entry name" value="Periplasmic binding protein-like II"/>
    <property type="match status" value="1"/>
</dbReference>